<gene>
    <name evidence="2" type="ordered locus">Metho_0356</name>
</gene>
<feature type="transmembrane region" description="Helical" evidence="1">
    <location>
        <begin position="41"/>
        <end position="60"/>
    </location>
</feature>
<dbReference type="AlphaFoldDB" id="L0KXB7"/>
<keyword evidence="1" id="KW-1133">Transmembrane helix</keyword>
<keyword evidence="1" id="KW-0472">Membrane</keyword>
<keyword evidence="1" id="KW-0812">Transmembrane</keyword>
<proteinExistence type="predicted"/>
<feature type="transmembrane region" description="Helical" evidence="1">
    <location>
        <begin position="264"/>
        <end position="282"/>
    </location>
</feature>
<feature type="transmembrane region" description="Helical" evidence="1">
    <location>
        <begin position="205"/>
        <end position="225"/>
    </location>
</feature>
<organism evidence="2 3">
    <name type="scientific">Methanomethylovorans hollandica (strain DSM 15978 / NBRC 107637 / DMS1)</name>
    <dbReference type="NCBI Taxonomy" id="867904"/>
    <lineage>
        <taxon>Archaea</taxon>
        <taxon>Methanobacteriati</taxon>
        <taxon>Methanobacteriota</taxon>
        <taxon>Stenosarchaea group</taxon>
        <taxon>Methanomicrobia</taxon>
        <taxon>Methanosarcinales</taxon>
        <taxon>Methanosarcinaceae</taxon>
        <taxon>Methanomethylovorans</taxon>
    </lineage>
</organism>
<name>L0KXB7_METHD</name>
<feature type="transmembrane region" description="Helical" evidence="1">
    <location>
        <begin position="156"/>
        <end position="175"/>
    </location>
</feature>
<dbReference type="STRING" id="867904.Metho_0356"/>
<feature type="transmembrane region" description="Helical" evidence="1">
    <location>
        <begin position="181"/>
        <end position="198"/>
    </location>
</feature>
<evidence type="ECO:0000313" key="2">
    <source>
        <dbReference type="EMBL" id="AGB48629.1"/>
    </source>
</evidence>
<dbReference type="Proteomes" id="UP000010866">
    <property type="component" value="Chromosome"/>
</dbReference>
<dbReference type="KEGG" id="mhz:Metho_0356"/>
<evidence type="ECO:0000256" key="1">
    <source>
        <dbReference type="SAM" id="Phobius"/>
    </source>
</evidence>
<dbReference type="HOGENOM" id="CLU_968426_0_0_2"/>
<feature type="transmembrane region" description="Helical" evidence="1">
    <location>
        <begin position="89"/>
        <end position="107"/>
    </location>
</feature>
<feature type="transmembrane region" description="Helical" evidence="1">
    <location>
        <begin position="66"/>
        <end position="82"/>
    </location>
</feature>
<feature type="transmembrane region" description="Helical" evidence="1">
    <location>
        <begin position="113"/>
        <end position="135"/>
    </location>
</feature>
<keyword evidence="3" id="KW-1185">Reference proteome</keyword>
<reference evidence="3" key="1">
    <citation type="submission" date="2012-02" db="EMBL/GenBank/DDBJ databases">
        <title>Complete sequence of chromosome of Methanomethylovorans hollandica DSM 15978.</title>
        <authorList>
            <person name="Lucas S."/>
            <person name="Copeland A."/>
            <person name="Lapidus A."/>
            <person name="Glavina del Rio T."/>
            <person name="Dalin E."/>
            <person name="Tice H."/>
            <person name="Bruce D."/>
            <person name="Goodwin L."/>
            <person name="Pitluck S."/>
            <person name="Peters L."/>
            <person name="Mikhailova N."/>
            <person name="Held B."/>
            <person name="Kyrpides N."/>
            <person name="Mavromatis K."/>
            <person name="Ivanova N."/>
            <person name="Brettin T."/>
            <person name="Detter J.C."/>
            <person name="Han C."/>
            <person name="Larimer F."/>
            <person name="Land M."/>
            <person name="Hauser L."/>
            <person name="Markowitz V."/>
            <person name="Cheng J.-F."/>
            <person name="Hugenholtz P."/>
            <person name="Woyke T."/>
            <person name="Wu D."/>
            <person name="Spring S."/>
            <person name="Schroeder M."/>
            <person name="Brambilla E."/>
            <person name="Klenk H.-P."/>
            <person name="Eisen J.A."/>
        </authorList>
    </citation>
    <scope>NUCLEOTIDE SEQUENCE [LARGE SCALE GENOMIC DNA]</scope>
    <source>
        <strain evidence="3">DSM 15978 / NBRC 107637 / DMS1</strain>
    </source>
</reference>
<protein>
    <submittedName>
        <fullName evidence="2">Uncharacterized protein</fullName>
    </submittedName>
</protein>
<dbReference type="EMBL" id="CP003362">
    <property type="protein sequence ID" value="AGB48629.1"/>
    <property type="molecule type" value="Genomic_DNA"/>
</dbReference>
<accession>L0KXB7</accession>
<evidence type="ECO:0000313" key="3">
    <source>
        <dbReference type="Proteomes" id="UP000010866"/>
    </source>
</evidence>
<sequence>MLSKVIRQIPQKKEIINSNMPLFHSLSIFLEKKSHLLLNNVWYFAVFMLTVIVGILLFYRHTENEIIPAFILGALWLLFWNNSMLKGRMLLVIASVFGYVHELLGVQHGYFTYLGGAIGGAPIWLIPGYGAIFWSSYNLWKIFQERYSQKTWFHRVNYFIFGTVALLILTDYIMFDLSAQTVGILLKLFLALMLFINLEGIRLAYFTGFFTVLTEFTGEMLGTWSHPDFSLISLMAGYVFLLWICITLSDIIKRRKEWGKIEGMSAFALTSFYILLLLGIVAV</sequence>
<feature type="transmembrane region" description="Helical" evidence="1">
    <location>
        <begin position="231"/>
        <end position="252"/>
    </location>
</feature>